<organism evidence="7 9">
    <name type="scientific">Caminibacter mediatlanticus TB-2</name>
    <dbReference type="NCBI Taxonomy" id="391592"/>
    <lineage>
        <taxon>Bacteria</taxon>
        <taxon>Pseudomonadati</taxon>
        <taxon>Campylobacterota</taxon>
        <taxon>Epsilonproteobacteria</taxon>
        <taxon>Nautiliales</taxon>
        <taxon>Nautiliaceae</taxon>
        <taxon>Caminibacter</taxon>
    </lineage>
</organism>
<dbReference type="InterPro" id="IPR052351">
    <property type="entry name" value="Ornithine_N-alpha-AT"/>
</dbReference>
<dbReference type="PANTHER" id="PTHR37323">
    <property type="entry name" value="GCN5-RELATED N-ACETYLTRANSFERASE"/>
    <property type="match status" value="1"/>
</dbReference>
<comment type="pathway">
    <text evidence="1">Lipid metabolism.</text>
</comment>
<keyword evidence="10" id="KW-1185">Reference proteome</keyword>
<evidence type="ECO:0000256" key="3">
    <source>
        <dbReference type="ARBA" id="ARBA00022679"/>
    </source>
</evidence>
<dbReference type="AlphaFoldDB" id="A0AAI9AHE3"/>
<reference evidence="8 10" key="2">
    <citation type="submission" date="2019-05" db="EMBL/GenBank/DDBJ databases">
        <title>A comparative analysis of the Nautiliaceae.</title>
        <authorList>
            <person name="Grosche A."/>
            <person name="Smedile F."/>
            <person name="Vetriani C."/>
        </authorList>
    </citation>
    <scope>NUCLEOTIDE SEQUENCE [LARGE SCALE GENOMIC DNA]</scope>
    <source>
        <strain evidence="8 10">TB-2</strain>
    </source>
</reference>
<reference evidence="7 9" key="1">
    <citation type="journal article" date="2011" name="Stand. Genomic Sci.">
        <title>Draft genome sequence of Caminibacter mediatlanticus strain TB-2, an epsilonproteobacterium isolated from a deep-sea hydrothermal vent.</title>
        <authorList>
            <person name="Giovannelli D."/>
            <person name="Ferriera S."/>
            <person name="Johnson J."/>
            <person name="Kravitz S."/>
            <person name="Perez-Rodriguez I."/>
            <person name="Ricci J."/>
            <person name="O'Brien C."/>
            <person name="Voordeckers J.W."/>
            <person name="Bini E."/>
            <person name="Vetriani C."/>
        </authorList>
    </citation>
    <scope>NUCLEOTIDE SEQUENCE [LARGE SCALE GENOMIC DNA]</scope>
    <source>
        <strain evidence="7 9">TB-2</strain>
    </source>
</reference>
<dbReference type="Pfam" id="PF19576">
    <property type="entry name" value="Acyltransf_2"/>
    <property type="match status" value="1"/>
</dbReference>
<dbReference type="InterPro" id="IPR045746">
    <property type="entry name" value="ACT14924-like_Acyltransf_dom"/>
</dbReference>
<dbReference type="GO" id="GO:0006629">
    <property type="term" value="P:lipid metabolic process"/>
    <property type="evidence" value="ECO:0007669"/>
    <property type="project" value="UniProtKB-KW"/>
</dbReference>
<keyword evidence="3" id="KW-0808">Transferase</keyword>
<dbReference type="Proteomes" id="UP000306825">
    <property type="component" value="Chromosome"/>
</dbReference>
<evidence type="ECO:0000313" key="10">
    <source>
        <dbReference type="Proteomes" id="UP000306825"/>
    </source>
</evidence>
<accession>A0AAI9AHE3</accession>
<evidence type="ECO:0000256" key="5">
    <source>
        <dbReference type="ARBA" id="ARBA00023315"/>
    </source>
</evidence>
<gene>
    <name evidence="7" type="ORF">CMTB2_08442</name>
    <name evidence="8" type="ORF">FE773_02690</name>
</gene>
<evidence type="ECO:0000256" key="4">
    <source>
        <dbReference type="ARBA" id="ARBA00023098"/>
    </source>
</evidence>
<evidence type="ECO:0000313" key="7">
    <source>
        <dbReference type="EMBL" id="EDM23550.1"/>
    </source>
</evidence>
<name>A0AAI9AHE3_9BACT</name>
<dbReference type="SUPFAM" id="SSF55729">
    <property type="entry name" value="Acyl-CoA N-acyltransferases (Nat)"/>
    <property type="match status" value="1"/>
</dbReference>
<dbReference type="SMART" id="SM00563">
    <property type="entry name" value="PlsC"/>
    <property type="match status" value="1"/>
</dbReference>
<dbReference type="Proteomes" id="UP000003288">
    <property type="component" value="Unassembled WGS sequence"/>
</dbReference>
<dbReference type="InterPro" id="IPR002123">
    <property type="entry name" value="Plipid/glycerol_acylTrfase"/>
</dbReference>
<protein>
    <submittedName>
        <fullName evidence="8">GNAT family N-acetyltransferase</fullName>
    </submittedName>
    <submittedName>
        <fullName evidence="7">Hemolysin</fullName>
    </submittedName>
</protein>
<dbReference type="Pfam" id="PF13444">
    <property type="entry name" value="Acetyltransf_5"/>
    <property type="match status" value="1"/>
</dbReference>
<sequence length="563" mass="65613">MIDFDKTIPKKIKNSPINKPFTIAIKKLLKEKEVNQFLEENSHLSPIEFIEKIFEELNFDYKVSNSEIENIPTNGRVVIVANHPLAGLDSLALIHLVKKIRKDVKIVANSILKEIKPLKDLILDVDILDKKASKKSISKIIDSLNNEEAVIIFPAGEVSRLTLSGIKDGKWKKGFLQLAKKTKSPILPVFIKAKNSKTFYTISAINKPISSFLLIREIFKQKDKNIELKIGKLIAYEDYASINFKNKVMANLFRKHIYLIGKNKKGLFKTQNPIAHPENKILLKEELKNATLLGKTNDNKSIYLFTYSPDSPIMREIGRLREVSFRKVGEGSGHKRDIDKYDTYYKHIILWDEENLEIIGSYRIAEGEFVYKNYSKEGFYTNTLFEYNDNFIPILQKGIELGRSFIQPKYWNTRALDYLWQGIGKYLKANPNIKYLFGPVSISNMYPKFAQNLIIYFYKNYYSKQSNLVSPKNPFIITKEEEKEIKEFFDLNNKKEDFLKLRNLLKSQHLTIPTLYKQYPELFEDEGIDFVSFNVDENFNCVDSFIVANLDYMKEKKKKRYIN</sequence>
<dbReference type="GO" id="GO:0016746">
    <property type="term" value="F:acyltransferase activity"/>
    <property type="evidence" value="ECO:0007669"/>
    <property type="project" value="UniProtKB-KW"/>
</dbReference>
<dbReference type="RefSeq" id="WP_007474774.1">
    <property type="nucleotide sequence ID" value="NZ_ABCJ01000005.1"/>
</dbReference>
<evidence type="ECO:0000256" key="2">
    <source>
        <dbReference type="ARBA" id="ARBA00022516"/>
    </source>
</evidence>
<dbReference type="EMBL" id="ABCJ01000005">
    <property type="protein sequence ID" value="EDM23550.1"/>
    <property type="molecule type" value="Genomic_DNA"/>
</dbReference>
<keyword evidence="2" id="KW-0444">Lipid biosynthesis</keyword>
<keyword evidence="4" id="KW-0443">Lipid metabolism</keyword>
<evidence type="ECO:0000259" key="6">
    <source>
        <dbReference type="SMART" id="SM00563"/>
    </source>
</evidence>
<dbReference type="InterPro" id="IPR016181">
    <property type="entry name" value="Acyl_CoA_acyltransferase"/>
</dbReference>
<dbReference type="PANTHER" id="PTHR37323:SF1">
    <property type="entry name" value="L-ORNITHINE N(ALPHA)-ACYLTRANSFERASE"/>
    <property type="match status" value="1"/>
</dbReference>
<dbReference type="EMBL" id="CP040463">
    <property type="protein sequence ID" value="QCT94119.1"/>
    <property type="molecule type" value="Genomic_DNA"/>
</dbReference>
<evidence type="ECO:0000313" key="9">
    <source>
        <dbReference type="Proteomes" id="UP000003288"/>
    </source>
</evidence>
<keyword evidence="5" id="KW-0012">Acyltransferase</keyword>
<evidence type="ECO:0000256" key="1">
    <source>
        <dbReference type="ARBA" id="ARBA00005189"/>
    </source>
</evidence>
<proteinExistence type="predicted"/>
<evidence type="ECO:0000313" key="8">
    <source>
        <dbReference type="EMBL" id="QCT94119.1"/>
    </source>
</evidence>
<feature type="domain" description="Phospholipid/glycerol acyltransferase" evidence="6">
    <location>
        <begin position="77"/>
        <end position="194"/>
    </location>
</feature>
<dbReference type="SUPFAM" id="SSF69593">
    <property type="entry name" value="Glycerol-3-phosphate (1)-acyltransferase"/>
    <property type="match status" value="1"/>
</dbReference>